<name>A0A4Q2KI68_9SPHN</name>
<reference evidence="2 3" key="1">
    <citation type="submission" date="2019-01" db="EMBL/GenBank/DDBJ databases">
        <title>Altererythrobacter rhizovicinus sp. nov., isolated from the rhizosphere soil of Haloxylon ammodendron.</title>
        <authorList>
            <person name="Li H.-P."/>
            <person name="Gou J.-Y."/>
            <person name="Yao D."/>
            <person name="Han Q.-Q."/>
            <person name="Shao K.-Z."/>
            <person name="Zhao Q."/>
            <person name="Zhang J.-L."/>
        </authorList>
    </citation>
    <scope>NUCLEOTIDE SEQUENCE [LARGE SCALE GENOMIC DNA]</scope>
    <source>
        <strain evidence="2 3">AY-3R</strain>
    </source>
</reference>
<dbReference type="PROSITE" id="PS51257">
    <property type="entry name" value="PROKAR_LIPOPROTEIN"/>
    <property type="match status" value="1"/>
</dbReference>
<dbReference type="OrthoDB" id="7403682at2"/>
<dbReference type="AlphaFoldDB" id="A0A4Q2KI68"/>
<gene>
    <name evidence="2" type="ORF">ETX26_13480</name>
</gene>
<sequence>MKSFVLACAGAILLVSCGDSGKYYEKSSQEVASALKSAYLPTHVLGGTVAGSRVSQPDSNTIVTALLAQDGSELMRFVTILSPDGAGTRVATEIRPPEGRNKDRATQAMEANGFAMGMMEKLAEEHVTAAIEGRPFDMTFATPPMAKGMMGAMPGMSKQIDAANEAAAEFSRHQQQAEFEQEYGDDWGRSAGDASDGWGE</sequence>
<evidence type="ECO:0000313" key="3">
    <source>
        <dbReference type="Proteomes" id="UP000293623"/>
    </source>
</evidence>
<evidence type="ECO:0008006" key="4">
    <source>
        <dbReference type="Google" id="ProtNLM"/>
    </source>
</evidence>
<organism evidence="2 3">
    <name type="scientific">Pelagerythrobacter rhizovicinus</name>
    <dbReference type="NCBI Taxonomy" id="2268576"/>
    <lineage>
        <taxon>Bacteria</taxon>
        <taxon>Pseudomonadati</taxon>
        <taxon>Pseudomonadota</taxon>
        <taxon>Alphaproteobacteria</taxon>
        <taxon>Sphingomonadales</taxon>
        <taxon>Erythrobacteraceae</taxon>
        <taxon>Pelagerythrobacter</taxon>
    </lineage>
</organism>
<protein>
    <recommendedName>
        <fullName evidence="4">Lipoprotein</fullName>
    </recommendedName>
</protein>
<evidence type="ECO:0000313" key="2">
    <source>
        <dbReference type="EMBL" id="RXZ64858.1"/>
    </source>
</evidence>
<proteinExistence type="predicted"/>
<evidence type="ECO:0000256" key="1">
    <source>
        <dbReference type="SAM" id="MobiDB-lite"/>
    </source>
</evidence>
<feature type="region of interest" description="Disordered" evidence="1">
    <location>
        <begin position="167"/>
        <end position="200"/>
    </location>
</feature>
<keyword evidence="3" id="KW-1185">Reference proteome</keyword>
<dbReference type="RefSeq" id="WP_129525164.1">
    <property type="nucleotide sequence ID" value="NZ_SDPV01000002.1"/>
</dbReference>
<dbReference type="Proteomes" id="UP000293623">
    <property type="component" value="Unassembled WGS sequence"/>
</dbReference>
<dbReference type="EMBL" id="SDPV01000002">
    <property type="protein sequence ID" value="RXZ64858.1"/>
    <property type="molecule type" value="Genomic_DNA"/>
</dbReference>
<accession>A0A4Q2KI68</accession>
<comment type="caution">
    <text evidence="2">The sequence shown here is derived from an EMBL/GenBank/DDBJ whole genome shotgun (WGS) entry which is preliminary data.</text>
</comment>